<protein>
    <submittedName>
        <fullName evidence="1">Uncharacterized protein</fullName>
    </submittedName>
</protein>
<dbReference type="AlphaFoldDB" id="A0A2G8RSK1"/>
<gene>
    <name evidence="1" type="ORF">GSI_14227</name>
</gene>
<evidence type="ECO:0000313" key="2">
    <source>
        <dbReference type="Proteomes" id="UP000230002"/>
    </source>
</evidence>
<dbReference type="OrthoDB" id="66095at2759"/>
<evidence type="ECO:0000313" key="1">
    <source>
        <dbReference type="EMBL" id="PIL24473.1"/>
    </source>
</evidence>
<comment type="caution">
    <text evidence="1">The sequence shown here is derived from an EMBL/GenBank/DDBJ whole genome shotgun (WGS) entry which is preliminary data.</text>
</comment>
<accession>A0A2G8RSK1</accession>
<dbReference type="STRING" id="1077348.A0A2G8RSK1"/>
<dbReference type="EMBL" id="AYKW01000067">
    <property type="protein sequence ID" value="PIL24473.1"/>
    <property type="molecule type" value="Genomic_DNA"/>
</dbReference>
<reference evidence="1 2" key="1">
    <citation type="journal article" date="2015" name="Sci. Rep.">
        <title>Chromosome-level genome map provides insights into diverse defense mechanisms in the medicinal fungus Ganoderma sinense.</title>
        <authorList>
            <person name="Zhu Y."/>
            <person name="Xu J."/>
            <person name="Sun C."/>
            <person name="Zhou S."/>
            <person name="Xu H."/>
            <person name="Nelson D.R."/>
            <person name="Qian J."/>
            <person name="Song J."/>
            <person name="Luo H."/>
            <person name="Xiang L."/>
            <person name="Li Y."/>
            <person name="Xu Z."/>
            <person name="Ji A."/>
            <person name="Wang L."/>
            <person name="Lu S."/>
            <person name="Hayward A."/>
            <person name="Sun W."/>
            <person name="Li X."/>
            <person name="Schwartz D.C."/>
            <person name="Wang Y."/>
            <person name="Chen S."/>
        </authorList>
    </citation>
    <scope>NUCLEOTIDE SEQUENCE [LARGE SCALE GENOMIC DNA]</scope>
    <source>
        <strain evidence="1 2">ZZ0214-1</strain>
    </source>
</reference>
<keyword evidence="2" id="KW-1185">Reference proteome</keyword>
<name>A0A2G8RSK1_9APHY</name>
<dbReference type="Proteomes" id="UP000230002">
    <property type="component" value="Unassembled WGS sequence"/>
</dbReference>
<organism evidence="1 2">
    <name type="scientific">Ganoderma sinense ZZ0214-1</name>
    <dbReference type="NCBI Taxonomy" id="1077348"/>
    <lineage>
        <taxon>Eukaryota</taxon>
        <taxon>Fungi</taxon>
        <taxon>Dikarya</taxon>
        <taxon>Basidiomycota</taxon>
        <taxon>Agaricomycotina</taxon>
        <taxon>Agaricomycetes</taxon>
        <taxon>Polyporales</taxon>
        <taxon>Polyporaceae</taxon>
        <taxon>Ganoderma</taxon>
    </lineage>
</organism>
<sequence length="262" mass="29967">MSPLTVVHSEPVARTSVSQVRSMLLSLGIPMELVLRIMSIAEYHPTQRTERPEYVRINAGGQANTNACWAAKLYLVSKPLLRSPEDQFWRVKKVIWELEGHDQGWVGDPERTRGEYVRASSWYDACIFRPLQADGVYVANLMEIDRIGRTFTDPKEGMLAVQELLRAAGWTMVTHGPDNDLLTWRLQSNRIAQSRDERHVFEWSVDQPAVTEDARSHGSFDGDGFVEALQPGDRIGIWMRAQLYGWECHTTRASVSIMYEFR</sequence>
<proteinExistence type="predicted"/>